<comment type="caution">
    <text evidence="2">The sequence shown here is derived from an EMBL/GenBank/DDBJ whole genome shotgun (WGS) entry which is preliminary data.</text>
</comment>
<evidence type="ECO:0000256" key="1">
    <source>
        <dbReference type="SAM" id="MobiDB-lite"/>
    </source>
</evidence>
<evidence type="ECO:0000313" key="3">
    <source>
        <dbReference type="Proteomes" id="UP001500212"/>
    </source>
</evidence>
<dbReference type="InterPro" id="IPR038332">
    <property type="entry name" value="PPE_sf"/>
</dbReference>
<evidence type="ECO:0000313" key="2">
    <source>
        <dbReference type="EMBL" id="GAA4614117.1"/>
    </source>
</evidence>
<organism evidence="2 3">
    <name type="scientific">Actinoallomurus liliacearum</name>
    <dbReference type="NCBI Taxonomy" id="1080073"/>
    <lineage>
        <taxon>Bacteria</taxon>
        <taxon>Bacillati</taxon>
        <taxon>Actinomycetota</taxon>
        <taxon>Actinomycetes</taxon>
        <taxon>Streptosporangiales</taxon>
        <taxon>Thermomonosporaceae</taxon>
        <taxon>Actinoallomurus</taxon>
    </lineage>
</organism>
<feature type="region of interest" description="Disordered" evidence="1">
    <location>
        <begin position="287"/>
        <end position="348"/>
    </location>
</feature>
<feature type="compositionally biased region" description="Low complexity" evidence="1">
    <location>
        <begin position="310"/>
        <end position="323"/>
    </location>
</feature>
<feature type="region of interest" description="Disordered" evidence="1">
    <location>
        <begin position="153"/>
        <end position="266"/>
    </location>
</feature>
<evidence type="ECO:0008006" key="4">
    <source>
        <dbReference type="Google" id="ProtNLM"/>
    </source>
</evidence>
<keyword evidence="3" id="KW-1185">Reference proteome</keyword>
<protein>
    <recommendedName>
        <fullName evidence="4">PPE family domain-containing protein</fullName>
    </recommendedName>
</protein>
<sequence length="466" mass="47920">MAVDHHTYVIKSGERPHGAGSYGRPEDVKNMIDGTHPRKITDVAQAYDAMGNAIIDVQNALWEAAKVLADHWAGPAADTAQSALRRLYATAGELVVRSNETAKTLQWYGGSILPMYRAIQWPQKNTDSPAAAAAADQVMKNLNERIAQTWDGMPPQIEKNLPLYTDRGDRGNDGAGPVNDPGGGTGGGYTGSGGVHVPRSSGVHVPLPRDGGDSPHGSVSRAPHPGAGGADLAGGTPSTPGGLGGGPLLGNNPLPGSATGGSALVPGAPGPMGLGLGSSGGTFLPGISRAGVGRMNAPGELEPPRAAERGQAAGPSSGAGRSAENGLPLASGGGGSDEKERGRTTWLSEDRDVWTGDAGAVPGVIGDAPNLLERRQQNDDELLTVDELQELLNLVDEPAKETGEDLNQPSTFYIAHESALLEGLDSENTHVVNSAQTSFALGDENLIEFDGDFFGPDDDASGIQRA</sequence>
<dbReference type="RefSeq" id="WP_345362306.1">
    <property type="nucleotide sequence ID" value="NZ_BAABHJ010000023.1"/>
</dbReference>
<dbReference type="SUPFAM" id="SSF140453">
    <property type="entry name" value="EsxAB dimer-like"/>
    <property type="match status" value="1"/>
</dbReference>
<gene>
    <name evidence="2" type="ORF">GCM10023195_61500</name>
</gene>
<dbReference type="InterPro" id="IPR036689">
    <property type="entry name" value="ESAT-6-like_sf"/>
</dbReference>
<dbReference type="Gene3D" id="1.20.1260.20">
    <property type="entry name" value="PPE superfamily"/>
    <property type="match status" value="1"/>
</dbReference>
<dbReference type="Proteomes" id="UP001500212">
    <property type="component" value="Unassembled WGS sequence"/>
</dbReference>
<name>A0ABP8TU44_9ACTN</name>
<proteinExistence type="predicted"/>
<feature type="compositionally biased region" description="Basic and acidic residues" evidence="1">
    <location>
        <begin position="336"/>
        <end position="348"/>
    </location>
</feature>
<accession>A0ABP8TU44</accession>
<dbReference type="EMBL" id="BAABHJ010000023">
    <property type="protein sequence ID" value="GAA4614117.1"/>
    <property type="molecule type" value="Genomic_DNA"/>
</dbReference>
<feature type="compositionally biased region" description="Gly residues" evidence="1">
    <location>
        <begin position="181"/>
        <end position="194"/>
    </location>
</feature>
<reference evidence="3" key="1">
    <citation type="journal article" date="2019" name="Int. J. Syst. Evol. Microbiol.">
        <title>The Global Catalogue of Microorganisms (GCM) 10K type strain sequencing project: providing services to taxonomists for standard genome sequencing and annotation.</title>
        <authorList>
            <consortium name="The Broad Institute Genomics Platform"/>
            <consortium name="The Broad Institute Genome Sequencing Center for Infectious Disease"/>
            <person name="Wu L."/>
            <person name="Ma J."/>
        </authorList>
    </citation>
    <scope>NUCLEOTIDE SEQUENCE [LARGE SCALE GENOMIC DNA]</scope>
    <source>
        <strain evidence="3">JCM 17938</strain>
    </source>
</reference>